<comment type="caution">
    <text evidence="1">The sequence shown here is derived from an EMBL/GenBank/DDBJ whole genome shotgun (WGS) entry which is preliminary data.</text>
</comment>
<name>A0ACC0GTE6_9ERIC</name>
<accession>A0ACC0GTE6</accession>
<sequence>MVYQQLCIANKAIHGSQTNENFEDPCGLIPHLSSSGSESGKVNQMDPIVDLDINITAKTFGMGSSQPSDPSKAPIYIKAKVAGMNSTQPLDRSIALTDDKKLLKRG</sequence>
<keyword evidence="2" id="KW-1185">Reference proteome</keyword>
<dbReference type="Proteomes" id="UP001060215">
    <property type="component" value="Chromosome 9"/>
</dbReference>
<protein>
    <submittedName>
        <fullName evidence="1">Uncharacterized protein</fullName>
    </submittedName>
</protein>
<dbReference type="EMBL" id="CM045766">
    <property type="protein sequence ID" value="KAI8004100.1"/>
    <property type="molecule type" value="Genomic_DNA"/>
</dbReference>
<gene>
    <name evidence="1" type="ORF">LOK49_LG08G00282</name>
</gene>
<evidence type="ECO:0000313" key="2">
    <source>
        <dbReference type="Proteomes" id="UP001060215"/>
    </source>
</evidence>
<proteinExistence type="predicted"/>
<organism evidence="1 2">
    <name type="scientific">Camellia lanceoleosa</name>
    <dbReference type="NCBI Taxonomy" id="1840588"/>
    <lineage>
        <taxon>Eukaryota</taxon>
        <taxon>Viridiplantae</taxon>
        <taxon>Streptophyta</taxon>
        <taxon>Embryophyta</taxon>
        <taxon>Tracheophyta</taxon>
        <taxon>Spermatophyta</taxon>
        <taxon>Magnoliopsida</taxon>
        <taxon>eudicotyledons</taxon>
        <taxon>Gunneridae</taxon>
        <taxon>Pentapetalae</taxon>
        <taxon>asterids</taxon>
        <taxon>Ericales</taxon>
        <taxon>Theaceae</taxon>
        <taxon>Camellia</taxon>
    </lineage>
</organism>
<reference evidence="1 2" key="1">
    <citation type="journal article" date="2022" name="Plant J.">
        <title>Chromosome-level genome of Camellia lanceoleosa provides a valuable resource for understanding genome evolution and self-incompatibility.</title>
        <authorList>
            <person name="Gong W."/>
            <person name="Xiao S."/>
            <person name="Wang L."/>
            <person name="Liao Z."/>
            <person name="Chang Y."/>
            <person name="Mo W."/>
            <person name="Hu G."/>
            <person name="Li W."/>
            <person name="Zhao G."/>
            <person name="Zhu H."/>
            <person name="Hu X."/>
            <person name="Ji K."/>
            <person name="Xiang X."/>
            <person name="Song Q."/>
            <person name="Yuan D."/>
            <person name="Jin S."/>
            <person name="Zhang L."/>
        </authorList>
    </citation>
    <scope>NUCLEOTIDE SEQUENCE [LARGE SCALE GENOMIC DNA]</scope>
    <source>
        <strain evidence="1">SQ_2022a</strain>
    </source>
</reference>
<evidence type="ECO:0000313" key="1">
    <source>
        <dbReference type="EMBL" id="KAI8004100.1"/>
    </source>
</evidence>